<evidence type="ECO:0000256" key="1">
    <source>
        <dbReference type="SAM" id="MobiDB-lite"/>
    </source>
</evidence>
<proteinExistence type="predicted"/>
<dbReference type="AlphaFoldDB" id="A0A6A5X6I8"/>
<sequence length="212" mass="24406">MSDQSTSGTKRAGDSYSNPIIIASSDEETSEADLDDFEVYRFQGECNFTYPWEPLDDDETWQISRISAGIAYAKYCRDKGKTPQQTADYRLSTRSSRIAIHSMQDASKEGLAERVWRTDDEVCYRLPVPPVAHGFRDKNPLWWYNKTPAEIKAGPFATAEEITTVENQLNALEQKRVRKRRRTLLMQAQLRMERKLQEGLRRTTLGLPMCDD</sequence>
<keyword evidence="3" id="KW-1185">Reference proteome</keyword>
<accession>A0A6A5X6I8</accession>
<feature type="region of interest" description="Disordered" evidence="1">
    <location>
        <begin position="1"/>
        <end position="29"/>
    </location>
</feature>
<evidence type="ECO:0000313" key="3">
    <source>
        <dbReference type="Proteomes" id="UP000799778"/>
    </source>
</evidence>
<name>A0A6A5X6I8_9PLEO</name>
<organism evidence="2 3">
    <name type="scientific">Aaosphaeria arxii CBS 175.79</name>
    <dbReference type="NCBI Taxonomy" id="1450172"/>
    <lineage>
        <taxon>Eukaryota</taxon>
        <taxon>Fungi</taxon>
        <taxon>Dikarya</taxon>
        <taxon>Ascomycota</taxon>
        <taxon>Pezizomycotina</taxon>
        <taxon>Dothideomycetes</taxon>
        <taxon>Pleosporomycetidae</taxon>
        <taxon>Pleosporales</taxon>
        <taxon>Pleosporales incertae sedis</taxon>
        <taxon>Aaosphaeria</taxon>
    </lineage>
</organism>
<reference evidence="2" key="1">
    <citation type="journal article" date="2020" name="Stud. Mycol.">
        <title>101 Dothideomycetes genomes: a test case for predicting lifestyles and emergence of pathogens.</title>
        <authorList>
            <person name="Haridas S."/>
            <person name="Albert R."/>
            <person name="Binder M."/>
            <person name="Bloem J."/>
            <person name="Labutti K."/>
            <person name="Salamov A."/>
            <person name="Andreopoulos B."/>
            <person name="Baker S."/>
            <person name="Barry K."/>
            <person name="Bills G."/>
            <person name="Bluhm B."/>
            <person name="Cannon C."/>
            <person name="Castanera R."/>
            <person name="Culley D."/>
            <person name="Daum C."/>
            <person name="Ezra D."/>
            <person name="Gonzalez J."/>
            <person name="Henrissat B."/>
            <person name="Kuo A."/>
            <person name="Liang C."/>
            <person name="Lipzen A."/>
            <person name="Lutzoni F."/>
            <person name="Magnuson J."/>
            <person name="Mondo S."/>
            <person name="Nolan M."/>
            <person name="Ohm R."/>
            <person name="Pangilinan J."/>
            <person name="Park H.-J."/>
            <person name="Ramirez L."/>
            <person name="Alfaro M."/>
            <person name="Sun H."/>
            <person name="Tritt A."/>
            <person name="Yoshinaga Y."/>
            <person name="Zwiers L.-H."/>
            <person name="Turgeon B."/>
            <person name="Goodwin S."/>
            <person name="Spatafora J."/>
            <person name="Crous P."/>
            <person name="Grigoriev I."/>
        </authorList>
    </citation>
    <scope>NUCLEOTIDE SEQUENCE</scope>
    <source>
        <strain evidence="2">CBS 175.79</strain>
    </source>
</reference>
<evidence type="ECO:0000313" key="2">
    <source>
        <dbReference type="EMBL" id="KAF2008394.1"/>
    </source>
</evidence>
<dbReference type="GeneID" id="54289968"/>
<dbReference type="RefSeq" id="XP_033376733.1">
    <property type="nucleotide sequence ID" value="XM_033532571.1"/>
</dbReference>
<gene>
    <name evidence="2" type="ORF">BU24DRAFT_468991</name>
</gene>
<dbReference type="EMBL" id="ML978084">
    <property type="protein sequence ID" value="KAF2008394.1"/>
    <property type="molecule type" value="Genomic_DNA"/>
</dbReference>
<dbReference type="OrthoDB" id="3801416at2759"/>
<dbReference type="Proteomes" id="UP000799778">
    <property type="component" value="Unassembled WGS sequence"/>
</dbReference>
<protein>
    <submittedName>
        <fullName evidence="2">Uncharacterized protein</fullName>
    </submittedName>
</protein>